<reference evidence="2" key="1">
    <citation type="submission" date="2016-11" db="EMBL/GenBank/DDBJ databases">
        <authorList>
            <person name="Jaros S."/>
            <person name="Januszkiewicz K."/>
            <person name="Wedrychowicz H."/>
        </authorList>
    </citation>
    <scope>NUCLEOTIDE SEQUENCE</scope>
    <source>
        <strain evidence="2">ACA-DC 565</strain>
    </source>
</reference>
<dbReference type="GO" id="GO:0009100">
    <property type="term" value="P:glycoprotein metabolic process"/>
    <property type="evidence" value="ECO:0007669"/>
    <property type="project" value="UniProtKB-ARBA"/>
</dbReference>
<dbReference type="PANTHER" id="PTHR43404:SF2">
    <property type="entry name" value="LIPOPOLYSACCHARIDE CHOLINEPHOSPHOTRANSFERASE LICD"/>
    <property type="match status" value="1"/>
</dbReference>
<name>A0A1K2IBL5_9LACO</name>
<feature type="domain" description="LicD/FKTN/FKRP nucleotidyltransferase" evidence="1">
    <location>
        <begin position="33"/>
        <end position="251"/>
    </location>
</feature>
<dbReference type="InterPro" id="IPR052942">
    <property type="entry name" value="LPS_cholinephosphotransferase"/>
</dbReference>
<organism evidence="2">
    <name type="scientific">Loigolactobacillus rennini</name>
    <dbReference type="NCBI Taxonomy" id="238013"/>
    <lineage>
        <taxon>Bacteria</taxon>
        <taxon>Bacillati</taxon>
        <taxon>Bacillota</taxon>
        <taxon>Bacilli</taxon>
        <taxon>Lactobacillales</taxon>
        <taxon>Lactobacillaceae</taxon>
        <taxon>Loigolactobacillus</taxon>
    </lineage>
</organism>
<proteinExistence type="predicted"/>
<dbReference type="AlphaFoldDB" id="A0A1K2IBL5"/>
<protein>
    <submittedName>
        <fullName evidence="2">Lipopolysaccharide cholinephosphotransferase LicD3</fullName>
        <ecNumber evidence="2">2.7.8.-</ecNumber>
    </submittedName>
</protein>
<sequence>MQIANIKNASPEQLRELQLTELEILKKLKKILNEHNLTFFIIGGTLIGAIRNKGFVPWDDDVDVLMFREDFEKLYQHPEWLEGTNLVIQRSNAEINQHLTGMNLKDITTTFINKHSVRENIIHSIGIDILPLDYRPVGKFKRYLQIFYASIFSLYNADRLPDHQGVLLRTIAKLPLNLVKSRKKKYKIWKWAQRKMVNLGDKNSGEVVELGVGYKALFRYNSLNWFKSTINKKFEDVTMPVPIGYDNYLRAVVGDYMQFPPKSSRKPKHNTYLVDTETPYSKKMRKQFIENENED</sequence>
<dbReference type="EMBL" id="LT634362">
    <property type="protein sequence ID" value="SFZ89089.1"/>
    <property type="molecule type" value="Genomic_DNA"/>
</dbReference>
<keyword evidence="2" id="KW-0808">Transferase</keyword>
<dbReference type="EC" id="2.7.8.-" evidence="2"/>
<accession>A0A1K2IBL5</accession>
<dbReference type="InterPro" id="IPR007074">
    <property type="entry name" value="LicD/FKTN/FKRP_NTP_transf"/>
</dbReference>
<dbReference type="PANTHER" id="PTHR43404">
    <property type="entry name" value="LIPOPOLYSACCHARIDE CHOLINEPHOSPHOTRANSFERASE LICD"/>
    <property type="match status" value="1"/>
</dbReference>
<dbReference type="GO" id="GO:0016740">
    <property type="term" value="F:transferase activity"/>
    <property type="evidence" value="ECO:0007669"/>
    <property type="project" value="UniProtKB-KW"/>
</dbReference>
<dbReference type="Pfam" id="PF04991">
    <property type="entry name" value="LicD"/>
    <property type="match status" value="1"/>
</dbReference>
<evidence type="ECO:0000259" key="1">
    <source>
        <dbReference type="Pfam" id="PF04991"/>
    </source>
</evidence>
<gene>
    <name evidence="2" type="ORF">LREN565_2202</name>
</gene>
<evidence type="ECO:0000313" key="2">
    <source>
        <dbReference type="EMBL" id="SFZ89089.1"/>
    </source>
</evidence>